<keyword evidence="3" id="KW-1185">Reference proteome</keyword>
<reference evidence="3" key="1">
    <citation type="submission" date="2024-03" db="EMBL/GenBank/DDBJ databases">
        <title>Chitinophaga horti sp. nov., isolated from garden soil.</title>
        <authorList>
            <person name="Lee D.S."/>
            <person name="Han D.M."/>
            <person name="Baek J.H."/>
            <person name="Choi D.G."/>
            <person name="Jeon J.H."/>
            <person name="Jeon C.O."/>
        </authorList>
    </citation>
    <scope>NUCLEOTIDE SEQUENCE [LARGE SCALE GENOMIC DNA]</scope>
    <source>
        <strain evidence="3">GPA1</strain>
    </source>
</reference>
<dbReference type="EMBL" id="CP149822">
    <property type="protein sequence ID" value="WZN39779.1"/>
    <property type="molecule type" value="Genomic_DNA"/>
</dbReference>
<name>A0ABZ2YK46_9BACT</name>
<evidence type="ECO:0000256" key="1">
    <source>
        <dbReference type="SAM" id="MobiDB-lite"/>
    </source>
</evidence>
<dbReference type="RefSeq" id="WP_341834748.1">
    <property type="nucleotide sequence ID" value="NZ_CP149822.1"/>
</dbReference>
<protein>
    <submittedName>
        <fullName evidence="2">DUF5908 family protein</fullName>
    </submittedName>
</protein>
<feature type="region of interest" description="Disordered" evidence="1">
    <location>
        <begin position="14"/>
        <end position="36"/>
    </location>
</feature>
<dbReference type="Pfam" id="PF19265">
    <property type="entry name" value="DUF5908"/>
    <property type="match status" value="1"/>
</dbReference>
<organism evidence="2 3">
    <name type="scientific">Chitinophaga pollutisoli</name>
    <dbReference type="NCBI Taxonomy" id="3133966"/>
    <lineage>
        <taxon>Bacteria</taxon>
        <taxon>Pseudomonadati</taxon>
        <taxon>Bacteroidota</taxon>
        <taxon>Chitinophagia</taxon>
        <taxon>Chitinophagales</taxon>
        <taxon>Chitinophagaceae</taxon>
        <taxon>Chitinophaga</taxon>
    </lineage>
</organism>
<accession>A0ABZ2YK46</accession>
<dbReference type="Proteomes" id="UP001485459">
    <property type="component" value="Chromosome"/>
</dbReference>
<sequence>MPIEIRELVIRARVEEPAAQQSGPAGSAAGAGNAPPQQDIQQIVAICTEEVMKLLKKQNDR</sequence>
<feature type="compositionally biased region" description="Low complexity" evidence="1">
    <location>
        <begin position="17"/>
        <end position="36"/>
    </location>
</feature>
<evidence type="ECO:0000313" key="2">
    <source>
        <dbReference type="EMBL" id="WZN39779.1"/>
    </source>
</evidence>
<proteinExistence type="predicted"/>
<evidence type="ECO:0000313" key="3">
    <source>
        <dbReference type="Proteomes" id="UP001485459"/>
    </source>
</evidence>
<gene>
    <name evidence="2" type="ORF">WJU16_17510</name>
</gene>
<dbReference type="InterPro" id="IPR045459">
    <property type="entry name" value="DUF5908"/>
</dbReference>